<evidence type="ECO:0000313" key="10">
    <source>
        <dbReference type="EMBL" id="MCP1676309.1"/>
    </source>
</evidence>
<evidence type="ECO:0000256" key="8">
    <source>
        <dbReference type="ARBA" id="ARBA00048428"/>
    </source>
</evidence>
<comment type="catalytic activity">
    <reaction evidence="6">
        <text>arsenic triglutathione + [thioredoxin]-dithiol + S-adenosyl-L-methionine + 2 H2O = methylarsonous acid + [thioredoxin]-disulfide + 3 glutathione + S-adenosyl-L-homocysteine + H(+)</text>
        <dbReference type="Rhea" id="RHEA:69460"/>
        <dbReference type="Rhea" id="RHEA-COMP:10698"/>
        <dbReference type="Rhea" id="RHEA-COMP:10700"/>
        <dbReference type="ChEBI" id="CHEBI:15377"/>
        <dbReference type="ChEBI" id="CHEBI:15378"/>
        <dbReference type="ChEBI" id="CHEBI:17826"/>
        <dbReference type="ChEBI" id="CHEBI:29950"/>
        <dbReference type="ChEBI" id="CHEBI:50058"/>
        <dbReference type="ChEBI" id="CHEBI:57856"/>
        <dbReference type="ChEBI" id="CHEBI:57925"/>
        <dbReference type="ChEBI" id="CHEBI:59789"/>
        <dbReference type="ChEBI" id="CHEBI:183640"/>
        <dbReference type="EC" id="2.1.1.137"/>
    </reaction>
</comment>
<keyword evidence="2" id="KW-0949">S-adenosyl-L-methionine</keyword>
<evidence type="ECO:0000259" key="9">
    <source>
        <dbReference type="Pfam" id="PF13847"/>
    </source>
</evidence>
<dbReference type="InterPro" id="IPR026669">
    <property type="entry name" value="Arsenite_MeTrfase-like"/>
</dbReference>
<gene>
    <name evidence="10" type="ORF">J2T57_003468</name>
</gene>
<dbReference type="PANTHER" id="PTHR43675:SF8">
    <property type="entry name" value="ARSENITE METHYLTRANSFERASE"/>
    <property type="match status" value="1"/>
</dbReference>
<sequence length="264" mass="27695">MNTTASAVPAAVNTIELESKVKQMYEDVANNPHGDFHFAMGRSLTESLGYAASELDRIPTEAVDSFAGVGCPLLLADIREGATVLDLGSGSGTDAFMAALRAGPDGLVHGVDMTEAQRKKASDLAVKAGFANVHFHAGYIESPPIADATVDVVISNGVINLSPDKGWVFREVARVLRPGGRLSLSDIVTEKPLPSDVTCNATLWAACIGGAMQEDDYQAAIEAAGLRVVQVRTNPQYAFLTDSARGAAKTYGVKSVNLCAVKDA</sequence>
<dbReference type="AlphaFoldDB" id="A0AAE3KD08"/>
<dbReference type="PANTHER" id="PTHR43675">
    <property type="entry name" value="ARSENITE METHYLTRANSFERASE"/>
    <property type="match status" value="1"/>
</dbReference>
<dbReference type="GO" id="GO:0032259">
    <property type="term" value="P:methylation"/>
    <property type="evidence" value="ECO:0007669"/>
    <property type="project" value="UniProtKB-KW"/>
</dbReference>
<organism evidence="10 11">
    <name type="scientific">Natronocella acetinitrilica</name>
    <dbReference type="NCBI Taxonomy" id="414046"/>
    <lineage>
        <taxon>Bacteria</taxon>
        <taxon>Pseudomonadati</taxon>
        <taxon>Pseudomonadota</taxon>
        <taxon>Gammaproteobacteria</taxon>
        <taxon>Chromatiales</taxon>
        <taxon>Ectothiorhodospiraceae</taxon>
        <taxon>Natronocella</taxon>
    </lineage>
</organism>
<protein>
    <recommendedName>
        <fullName evidence="5">Arsenite methyltransferase</fullName>
        <ecNumber evidence="4">2.1.1.137</ecNumber>
    </recommendedName>
</protein>
<dbReference type="CDD" id="cd02440">
    <property type="entry name" value="AdoMet_MTases"/>
    <property type="match status" value="1"/>
</dbReference>
<comment type="caution">
    <text evidence="10">The sequence shown here is derived from an EMBL/GenBank/DDBJ whole genome shotgun (WGS) entry which is preliminary data.</text>
</comment>
<evidence type="ECO:0000256" key="4">
    <source>
        <dbReference type="ARBA" id="ARBA00034521"/>
    </source>
</evidence>
<feature type="domain" description="Methyltransferase" evidence="9">
    <location>
        <begin position="79"/>
        <end position="225"/>
    </location>
</feature>
<comment type="similarity">
    <text evidence="3">Belongs to the methyltransferase superfamily. Arsenite methyltransferase family.</text>
</comment>
<evidence type="ECO:0000256" key="6">
    <source>
        <dbReference type="ARBA" id="ARBA00047941"/>
    </source>
</evidence>
<comment type="catalytic activity">
    <reaction evidence="7">
        <text>arsenic triglutathione + 2 [thioredoxin]-dithiol + 2 S-adenosyl-L-methionine + H2O = dimethylarsinous acid + 2 [thioredoxin]-disulfide + 3 glutathione + 2 S-adenosyl-L-homocysteine + 2 H(+)</text>
        <dbReference type="Rhea" id="RHEA:69464"/>
        <dbReference type="Rhea" id="RHEA-COMP:10698"/>
        <dbReference type="Rhea" id="RHEA-COMP:10700"/>
        <dbReference type="ChEBI" id="CHEBI:15377"/>
        <dbReference type="ChEBI" id="CHEBI:15378"/>
        <dbReference type="ChEBI" id="CHEBI:23808"/>
        <dbReference type="ChEBI" id="CHEBI:29950"/>
        <dbReference type="ChEBI" id="CHEBI:50058"/>
        <dbReference type="ChEBI" id="CHEBI:57856"/>
        <dbReference type="ChEBI" id="CHEBI:57925"/>
        <dbReference type="ChEBI" id="CHEBI:59789"/>
        <dbReference type="ChEBI" id="CHEBI:183640"/>
        <dbReference type="EC" id="2.1.1.137"/>
    </reaction>
</comment>
<keyword evidence="1" id="KW-0808">Transferase</keyword>
<dbReference type="EC" id="2.1.1.137" evidence="4"/>
<dbReference type="SUPFAM" id="SSF53335">
    <property type="entry name" value="S-adenosyl-L-methionine-dependent methyltransferases"/>
    <property type="match status" value="1"/>
</dbReference>
<evidence type="ECO:0000256" key="1">
    <source>
        <dbReference type="ARBA" id="ARBA00022679"/>
    </source>
</evidence>
<evidence type="ECO:0000256" key="2">
    <source>
        <dbReference type="ARBA" id="ARBA00022691"/>
    </source>
</evidence>
<dbReference type="InterPro" id="IPR025714">
    <property type="entry name" value="Methyltranfer_dom"/>
</dbReference>
<dbReference type="InterPro" id="IPR029063">
    <property type="entry name" value="SAM-dependent_MTases_sf"/>
</dbReference>
<keyword evidence="10" id="KW-0489">Methyltransferase</keyword>
<accession>A0AAE3KD08</accession>
<dbReference type="EMBL" id="JALJXV010000008">
    <property type="protein sequence ID" value="MCP1676309.1"/>
    <property type="molecule type" value="Genomic_DNA"/>
</dbReference>
<name>A0AAE3KD08_9GAMM</name>
<dbReference type="GO" id="GO:0030791">
    <property type="term" value="F:arsenite methyltransferase activity"/>
    <property type="evidence" value="ECO:0007669"/>
    <property type="project" value="UniProtKB-EC"/>
</dbReference>
<proteinExistence type="inferred from homology"/>
<keyword evidence="11" id="KW-1185">Reference proteome</keyword>
<evidence type="ECO:0000256" key="7">
    <source>
        <dbReference type="ARBA" id="ARBA00047943"/>
    </source>
</evidence>
<evidence type="ECO:0000256" key="5">
    <source>
        <dbReference type="ARBA" id="ARBA00034545"/>
    </source>
</evidence>
<dbReference type="Pfam" id="PF13847">
    <property type="entry name" value="Methyltransf_31"/>
    <property type="match status" value="1"/>
</dbReference>
<dbReference type="Gene3D" id="3.40.50.150">
    <property type="entry name" value="Vaccinia Virus protein VP39"/>
    <property type="match status" value="1"/>
</dbReference>
<dbReference type="RefSeq" id="WP_253481903.1">
    <property type="nucleotide sequence ID" value="NZ_JALJXV010000008.1"/>
</dbReference>
<comment type="catalytic activity">
    <reaction evidence="8">
        <text>arsenic triglutathione + 3 [thioredoxin]-dithiol + 3 S-adenosyl-L-methionine = trimethylarsine + 3 [thioredoxin]-disulfide + 3 glutathione + 3 S-adenosyl-L-homocysteine + 3 H(+)</text>
        <dbReference type="Rhea" id="RHEA:69432"/>
        <dbReference type="Rhea" id="RHEA-COMP:10698"/>
        <dbReference type="Rhea" id="RHEA-COMP:10700"/>
        <dbReference type="ChEBI" id="CHEBI:15378"/>
        <dbReference type="ChEBI" id="CHEBI:27130"/>
        <dbReference type="ChEBI" id="CHEBI:29950"/>
        <dbReference type="ChEBI" id="CHEBI:50058"/>
        <dbReference type="ChEBI" id="CHEBI:57856"/>
        <dbReference type="ChEBI" id="CHEBI:57925"/>
        <dbReference type="ChEBI" id="CHEBI:59789"/>
        <dbReference type="ChEBI" id="CHEBI:183640"/>
        <dbReference type="EC" id="2.1.1.137"/>
    </reaction>
</comment>
<evidence type="ECO:0000256" key="3">
    <source>
        <dbReference type="ARBA" id="ARBA00034487"/>
    </source>
</evidence>
<reference evidence="10" key="1">
    <citation type="submission" date="2022-03" db="EMBL/GenBank/DDBJ databases">
        <title>Genomic Encyclopedia of Type Strains, Phase III (KMG-III): the genomes of soil and plant-associated and newly described type strains.</title>
        <authorList>
            <person name="Whitman W."/>
        </authorList>
    </citation>
    <scope>NUCLEOTIDE SEQUENCE</scope>
    <source>
        <strain evidence="10">ANL 6-2</strain>
    </source>
</reference>
<evidence type="ECO:0000313" key="11">
    <source>
        <dbReference type="Proteomes" id="UP001205843"/>
    </source>
</evidence>
<dbReference type="Proteomes" id="UP001205843">
    <property type="component" value="Unassembled WGS sequence"/>
</dbReference>